<feature type="compositionally biased region" description="Polar residues" evidence="1">
    <location>
        <begin position="28"/>
        <end position="56"/>
    </location>
</feature>
<name>A0A8S9RVK8_BRACR</name>
<evidence type="ECO:0000313" key="2">
    <source>
        <dbReference type="EMBL" id="KAF3584606.1"/>
    </source>
</evidence>
<accession>A0A8S9RVK8</accession>
<protein>
    <submittedName>
        <fullName evidence="2">Uncharacterized protein</fullName>
    </submittedName>
</protein>
<dbReference type="AlphaFoldDB" id="A0A8S9RVK8"/>
<organism evidence="2 3">
    <name type="scientific">Brassica cretica</name>
    <name type="common">Mustard</name>
    <dbReference type="NCBI Taxonomy" id="69181"/>
    <lineage>
        <taxon>Eukaryota</taxon>
        <taxon>Viridiplantae</taxon>
        <taxon>Streptophyta</taxon>
        <taxon>Embryophyta</taxon>
        <taxon>Tracheophyta</taxon>
        <taxon>Spermatophyta</taxon>
        <taxon>Magnoliopsida</taxon>
        <taxon>eudicotyledons</taxon>
        <taxon>Gunneridae</taxon>
        <taxon>Pentapetalae</taxon>
        <taxon>rosids</taxon>
        <taxon>malvids</taxon>
        <taxon>Brassicales</taxon>
        <taxon>Brassicaceae</taxon>
        <taxon>Brassiceae</taxon>
        <taxon>Brassica</taxon>
    </lineage>
</organism>
<comment type="caution">
    <text evidence="2">The sequence shown here is derived from an EMBL/GenBank/DDBJ whole genome shotgun (WGS) entry which is preliminary data.</text>
</comment>
<dbReference type="EMBL" id="QGKX02000088">
    <property type="protein sequence ID" value="KAF3584606.1"/>
    <property type="molecule type" value="Genomic_DNA"/>
</dbReference>
<proteinExistence type="predicted"/>
<gene>
    <name evidence="2" type="ORF">F2Q69_00026415</name>
</gene>
<sequence length="106" mass="11574">MSVLRRPSENMSNVTADLPSTAVALPGSTANESSPPTDRPSASTPMGSTIFSTSVTPDLSRTGQEIVSFQTLTFLWDVATMKRHISTKGRTVMTPEERYESLRHCK</sequence>
<reference evidence="2" key="1">
    <citation type="submission" date="2019-12" db="EMBL/GenBank/DDBJ databases">
        <title>Genome sequencing and annotation of Brassica cretica.</title>
        <authorList>
            <person name="Studholme D.J."/>
            <person name="Sarris P."/>
        </authorList>
    </citation>
    <scope>NUCLEOTIDE SEQUENCE</scope>
    <source>
        <strain evidence="2">PFS-109/04</strain>
        <tissue evidence="2">Leaf</tissue>
    </source>
</reference>
<evidence type="ECO:0000313" key="3">
    <source>
        <dbReference type="Proteomes" id="UP000712600"/>
    </source>
</evidence>
<evidence type="ECO:0000256" key="1">
    <source>
        <dbReference type="SAM" id="MobiDB-lite"/>
    </source>
</evidence>
<dbReference type="Proteomes" id="UP000712600">
    <property type="component" value="Unassembled WGS sequence"/>
</dbReference>
<feature type="region of interest" description="Disordered" evidence="1">
    <location>
        <begin position="1"/>
        <end position="56"/>
    </location>
</feature>